<comment type="caution">
    <text evidence="2">The sequence shown here is derived from an EMBL/GenBank/DDBJ whole genome shotgun (WGS) entry which is preliminary data.</text>
</comment>
<evidence type="ECO:0000313" key="2">
    <source>
        <dbReference type="EMBL" id="TXH82913.1"/>
    </source>
</evidence>
<dbReference type="AlphaFoldDB" id="A0A5C7SHA5"/>
<dbReference type="InterPro" id="IPR001623">
    <property type="entry name" value="DnaJ_domain"/>
</dbReference>
<accession>A0A5C7SHA5</accession>
<dbReference type="InterPro" id="IPR050817">
    <property type="entry name" value="DjlA_DnaK_co-chaperone"/>
</dbReference>
<dbReference type="EMBL" id="SSFD01000229">
    <property type="protein sequence ID" value="TXH82913.1"/>
    <property type="molecule type" value="Genomic_DNA"/>
</dbReference>
<sequence length="92" mass="10540">MRDPYETLGISPTAAADDIKTAYRKAARLYHPDRNPEPGAADRFRLIQAAYDILSDDAKRRDYDALRRRNLIDDPLQEATSLWASYIEKVIS</sequence>
<dbReference type="RefSeq" id="WP_276659601.1">
    <property type="nucleotide sequence ID" value="NZ_SSFD01000229.1"/>
</dbReference>
<dbReference type="SUPFAM" id="SSF46565">
    <property type="entry name" value="Chaperone J-domain"/>
    <property type="match status" value="1"/>
</dbReference>
<dbReference type="Gene3D" id="1.10.287.110">
    <property type="entry name" value="DnaJ domain"/>
    <property type="match status" value="1"/>
</dbReference>
<dbReference type="InterPro" id="IPR018253">
    <property type="entry name" value="DnaJ_domain_CS"/>
</dbReference>
<dbReference type="SMART" id="SM00271">
    <property type="entry name" value="DnaJ"/>
    <property type="match status" value="1"/>
</dbReference>
<dbReference type="Proteomes" id="UP000321192">
    <property type="component" value="Unassembled WGS sequence"/>
</dbReference>
<dbReference type="PROSITE" id="PS50076">
    <property type="entry name" value="DNAJ_2"/>
    <property type="match status" value="1"/>
</dbReference>
<dbReference type="PRINTS" id="PR00625">
    <property type="entry name" value="JDOMAIN"/>
</dbReference>
<organism evidence="2 3">
    <name type="scientific">Thauera aminoaromatica</name>
    <dbReference type="NCBI Taxonomy" id="164330"/>
    <lineage>
        <taxon>Bacteria</taxon>
        <taxon>Pseudomonadati</taxon>
        <taxon>Pseudomonadota</taxon>
        <taxon>Betaproteobacteria</taxon>
        <taxon>Rhodocyclales</taxon>
        <taxon>Zoogloeaceae</taxon>
        <taxon>Thauera</taxon>
    </lineage>
</organism>
<protein>
    <submittedName>
        <fullName evidence="2">J domain-containing protein</fullName>
    </submittedName>
</protein>
<gene>
    <name evidence="2" type="ORF">E6Q80_14425</name>
</gene>
<dbReference type="PANTHER" id="PTHR24074">
    <property type="entry name" value="CO-CHAPERONE PROTEIN DJLA"/>
    <property type="match status" value="1"/>
</dbReference>
<proteinExistence type="predicted"/>
<dbReference type="PROSITE" id="PS00636">
    <property type="entry name" value="DNAJ_1"/>
    <property type="match status" value="1"/>
</dbReference>
<dbReference type="Pfam" id="PF00226">
    <property type="entry name" value="DnaJ"/>
    <property type="match status" value="1"/>
</dbReference>
<evidence type="ECO:0000259" key="1">
    <source>
        <dbReference type="PROSITE" id="PS50076"/>
    </source>
</evidence>
<dbReference type="InterPro" id="IPR036869">
    <property type="entry name" value="J_dom_sf"/>
</dbReference>
<evidence type="ECO:0000313" key="3">
    <source>
        <dbReference type="Proteomes" id="UP000321192"/>
    </source>
</evidence>
<dbReference type="CDD" id="cd06257">
    <property type="entry name" value="DnaJ"/>
    <property type="match status" value="1"/>
</dbReference>
<name>A0A5C7SHA5_THASP</name>
<reference evidence="2 3" key="1">
    <citation type="submission" date="2018-09" db="EMBL/GenBank/DDBJ databases">
        <title>Metagenome Assembled Genomes from an Advanced Water Purification Facility.</title>
        <authorList>
            <person name="Stamps B.W."/>
            <person name="Spear J.R."/>
        </authorList>
    </citation>
    <scope>NUCLEOTIDE SEQUENCE [LARGE SCALE GENOMIC DNA]</scope>
    <source>
        <strain evidence="2">Bin_27_1</strain>
    </source>
</reference>
<feature type="domain" description="J" evidence="1">
    <location>
        <begin position="3"/>
        <end position="67"/>
    </location>
</feature>